<dbReference type="EMBL" id="BLKZ01000001">
    <property type="protein sequence ID" value="GFG91641.1"/>
    <property type="molecule type" value="Genomic_DNA"/>
</dbReference>
<dbReference type="InterPro" id="IPR009057">
    <property type="entry name" value="Homeodomain-like_sf"/>
</dbReference>
<dbReference type="InterPro" id="IPR040611">
    <property type="entry name" value="AlkX_C"/>
</dbReference>
<accession>A0A7I9YSG7</accession>
<dbReference type="Proteomes" id="UP000465360">
    <property type="component" value="Unassembled WGS sequence"/>
</dbReference>
<gene>
    <name evidence="4" type="ORF">MBOU_36830</name>
</gene>
<dbReference type="PROSITE" id="PS50977">
    <property type="entry name" value="HTH_TETR_2"/>
    <property type="match status" value="1"/>
</dbReference>
<reference evidence="4 5" key="1">
    <citation type="journal article" date="2019" name="Emerg. Microbes Infect.">
        <title>Comprehensive subspecies identification of 175 nontuberculous mycobacteria species based on 7547 genomic profiles.</title>
        <authorList>
            <person name="Matsumoto Y."/>
            <person name="Kinjo T."/>
            <person name="Motooka D."/>
            <person name="Nabeya D."/>
            <person name="Jung N."/>
            <person name="Uechi K."/>
            <person name="Horii T."/>
            <person name="Iida T."/>
            <person name="Fujita J."/>
            <person name="Nakamura S."/>
        </authorList>
    </citation>
    <scope>NUCLEOTIDE SEQUENCE [LARGE SCALE GENOMIC DNA]</scope>
    <source>
        <strain evidence="4 5">JCM 30725</strain>
    </source>
</reference>
<keyword evidence="1 2" id="KW-0238">DNA-binding</keyword>
<organism evidence="4 5">
    <name type="scientific">Mycobacterium bourgelatii</name>
    <dbReference type="NCBI Taxonomy" id="1273442"/>
    <lineage>
        <taxon>Bacteria</taxon>
        <taxon>Bacillati</taxon>
        <taxon>Actinomycetota</taxon>
        <taxon>Actinomycetes</taxon>
        <taxon>Mycobacteriales</taxon>
        <taxon>Mycobacteriaceae</taxon>
        <taxon>Mycobacterium</taxon>
    </lineage>
</organism>
<feature type="DNA-binding region" description="H-T-H motif" evidence="2">
    <location>
        <begin position="25"/>
        <end position="44"/>
    </location>
</feature>
<dbReference type="GO" id="GO:0003677">
    <property type="term" value="F:DNA binding"/>
    <property type="evidence" value="ECO:0007669"/>
    <property type="project" value="UniProtKB-UniRule"/>
</dbReference>
<evidence type="ECO:0000313" key="5">
    <source>
        <dbReference type="Proteomes" id="UP000465360"/>
    </source>
</evidence>
<dbReference type="Pfam" id="PF00440">
    <property type="entry name" value="TetR_N"/>
    <property type="match status" value="1"/>
</dbReference>
<protein>
    <submittedName>
        <fullName evidence="4">Putative transcriptional regulator, TetR family protein</fullName>
    </submittedName>
</protein>
<dbReference type="AlphaFoldDB" id="A0A7I9YSG7"/>
<evidence type="ECO:0000256" key="1">
    <source>
        <dbReference type="ARBA" id="ARBA00023125"/>
    </source>
</evidence>
<keyword evidence="5" id="KW-1185">Reference proteome</keyword>
<dbReference type="InterPro" id="IPR001647">
    <property type="entry name" value="HTH_TetR"/>
</dbReference>
<dbReference type="SUPFAM" id="SSF46689">
    <property type="entry name" value="Homeodomain-like"/>
    <property type="match status" value="1"/>
</dbReference>
<evidence type="ECO:0000313" key="4">
    <source>
        <dbReference type="EMBL" id="GFG91641.1"/>
    </source>
</evidence>
<evidence type="ECO:0000256" key="2">
    <source>
        <dbReference type="PROSITE-ProRule" id="PRU00335"/>
    </source>
</evidence>
<proteinExistence type="predicted"/>
<feature type="domain" description="HTH tetR-type" evidence="3">
    <location>
        <begin position="2"/>
        <end position="62"/>
    </location>
</feature>
<comment type="caution">
    <text evidence="4">The sequence shown here is derived from an EMBL/GenBank/DDBJ whole genome shotgun (WGS) entry which is preliminary data.</text>
</comment>
<dbReference type="Pfam" id="PF18556">
    <property type="entry name" value="TetR_C_35"/>
    <property type="match status" value="1"/>
</dbReference>
<sequence>MSLMRNAVLDAMQVMLVERKWSAITMAGIAARAGISRGTLYNEFGSRIGLARKYALRLTDAIIVGLEKAMEARPGDGYHTLHLTFTEFFNHVDNDPLVQVLRNEDAPNDLLRMITVESQFILDYAGEQLAEIFQQSWVRANADDATMMARAIARAALSFLALPPDNSEDAAVEIARVFAPCIDVIAEAS</sequence>
<dbReference type="Gene3D" id="1.10.357.10">
    <property type="entry name" value="Tetracycline Repressor, domain 2"/>
    <property type="match status" value="1"/>
</dbReference>
<evidence type="ECO:0000259" key="3">
    <source>
        <dbReference type="PROSITE" id="PS50977"/>
    </source>
</evidence>
<name>A0A7I9YSG7_MYCBU</name>